<dbReference type="EMBL" id="MQSV01000001">
    <property type="protein sequence ID" value="OKL49547.1"/>
    <property type="molecule type" value="Genomic_DNA"/>
</dbReference>
<keyword evidence="3" id="KW-1185">Reference proteome</keyword>
<organism evidence="2 3">
    <name type="scientific">Boudabousia liubingyangii</name>
    <dbReference type="NCBI Taxonomy" id="1921764"/>
    <lineage>
        <taxon>Bacteria</taxon>
        <taxon>Bacillati</taxon>
        <taxon>Actinomycetota</taxon>
        <taxon>Actinomycetes</taxon>
        <taxon>Actinomycetales</taxon>
        <taxon>Actinomycetaceae</taxon>
        <taxon>Boudabousia</taxon>
    </lineage>
</organism>
<keyword evidence="1" id="KW-1133">Transmembrane helix</keyword>
<evidence type="ECO:0000313" key="3">
    <source>
        <dbReference type="Proteomes" id="UP000186785"/>
    </source>
</evidence>
<dbReference type="Proteomes" id="UP000186785">
    <property type="component" value="Unassembled WGS sequence"/>
</dbReference>
<keyword evidence="1" id="KW-0472">Membrane</keyword>
<dbReference type="STRING" id="1921764.BSR28_01620"/>
<dbReference type="AlphaFoldDB" id="A0A1Q5PPS9"/>
<comment type="caution">
    <text evidence="2">The sequence shown here is derived from an EMBL/GenBank/DDBJ whole genome shotgun (WGS) entry which is preliminary data.</text>
</comment>
<evidence type="ECO:0000256" key="1">
    <source>
        <dbReference type="SAM" id="Phobius"/>
    </source>
</evidence>
<sequence>MKLADPIRNDTILKATNRHQTILKFLFPIIAVSIFVCVYSLANLDLDTHIQVSLVLLMIFLFLLPLGFIIWGVRKIVSASTHWDAIIDPISQDFFGLDFQAAPANPPASINQIAEYVKVLATVPGYEGLYVDLTPEAEAIRYQRPRIAITPDENYIIQKAEMEKDWHIPLYPQDPTTPKFGALAVDRYNCVESEGMSISSKSGFSTSAPSLPAVWVQSPFTGVECRFPVNPKMPLLALMRQLGWQPRNKLAKTMQY</sequence>
<accession>A0A1Q5PPS9</accession>
<gene>
    <name evidence="2" type="ORF">BSR29_00900</name>
</gene>
<feature type="transmembrane region" description="Helical" evidence="1">
    <location>
        <begin position="21"/>
        <end position="42"/>
    </location>
</feature>
<evidence type="ECO:0000313" key="2">
    <source>
        <dbReference type="EMBL" id="OKL49547.1"/>
    </source>
</evidence>
<reference evidence="2 3" key="1">
    <citation type="submission" date="2016-11" db="EMBL/GenBank/DDBJ databases">
        <title>Actinomyces gypaetusis sp. nov. isolated from the vulture Gypaetus barbatus in Qinghai Tibet Plateau China.</title>
        <authorList>
            <person name="Meng X."/>
        </authorList>
    </citation>
    <scope>NUCLEOTIDE SEQUENCE [LARGE SCALE GENOMIC DNA]</scope>
    <source>
        <strain evidence="2 3">VUL4_2</strain>
    </source>
</reference>
<keyword evidence="1" id="KW-0812">Transmembrane</keyword>
<proteinExistence type="predicted"/>
<protein>
    <submittedName>
        <fullName evidence="2">Uncharacterized protein</fullName>
    </submittedName>
</protein>
<name>A0A1Q5PPS9_9ACTO</name>
<feature type="transmembrane region" description="Helical" evidence="1">
    <location>
        <begin position="54"/>
        <end position="73"/>
    </location>
</feature>